<evidence type="ECO:0000313" key="5">
    <source>
        <dbReference type="EMBL" id="KAL3535176.1"/>
    </source>
</evidence>
<keyword evidence="6" id="KW-1185">Reference proteome</keyword>
<evidence type="ECO:0000256" key="1">
    <source>
        <dbReference type="ARBA" id="ARBA00022692"/>
    </source>
</evidence>
<evidence type="ECO:0000256" key="4">
    <source>
        <dbReference type="SAM" id="Phobius"/>
    </source>
</evidence>
<feature type="transmembrane region" description="Helical" evidence="4">
    <location>
        <begin position="212"/>
        <end position="234"/>
    </location>
</feature>
<dbReference type="AlphaFoldDB" id="A0ABD3AVQ3"/>
<evidence type="ECO:0000256" key="3">
    <source>
        <dbReference type="ARBA" id="ARBA00023136"/>
    </source>
</evidence>
<gene>
    <name evidence="5" type="ORF">ACH5RR_003637</name>
</gene>
<proteinExistence type="predicted"/>
<keyword evidence="2 4" id="KW-1133">Transmembrane helix</keyword>
<dbReference type="PANTHER" id="PTHR31218">
    <property type="entry name" value="WAT1-RELATED PROTEIN"/>
    <property type="match status" value="1"/>
</dbReference>
<feature type="transmembrane region" description="Helical" evidence="4">
    <location>
        <begin position="143"/>
        <end position="162"/>
    </location>
</feature>
<reference evidence="5 6" key="1">
    <citation type="submission" date="2024-11" db="EMBL/GenBank/DDBJ databases">
        <title>A near-complete genome assembly of Cinchona calisaya.</title>
        <authorList>
            <person name="Lian D.C."/>
            <person name="Zhao X.W."/>
            <person name="Wei L."/>
        </authorList>
    </citation>
    <scope>NUCLEOTIDE SEQUENCE [LARGE SCALE GENOMIC DNA]</scope>
    <source>
        <tissue evidence="5">Nenye</tissue>
    </source>
</reference>
<keyword evidence="1 4" id="KW-0812">Transmembrane</keyword>
<organism evidence="5 6">
    <name type="scientific">Cinchona calisaya</name>
    <dbReference type="NCBI Taxonomy" id="153742"/>
    <lineage>
        <taxon>Eukaryota</taxon>
        <taxon>Viridiplantae</taxon>
        <taxon>Streptophyta</taxon>
        <taxon>Embryophyta</taxon>
        <taxon>Tracheophyta</taxon>
        <taxon>Spermatophyta</taxon>
        <taxon>Magnoliopsida</taxon>
        <taxon>eudicotyledons</taxon>
        <taxon>Gunneridae</taxon>
        <taxon>Pentapetalae</taxon>
        <taxon>asterids</taxon>
        <taxon>lamiids</taxon>
        <taxon>Gentianales</taxon>
        <taxon>Rubiaceae</taxon>
        <taxon>Cinchonoideae</taxon>
        <taxon>Cinchoneae</taxon>
        <taxon>Cinchona</taxon>
    </lineage>
</organism>
<feature type="transmembrane region" description="Helical" evidence="4">
    <location>
        <begin position="174"/>
        <end position="192"/>
    </location>
</feature>
<feature type="transmembrane region" description="Helical" evidence="4">
    <location>
        <begin position="108"/>
        <end position="131"/>
    </location>
</feature>
<accession>A0ABD3AVQ3</accession>
<protein>
    <recommendedName>
        <fullName evidence="7">WAT1-related protein</fullName>
    </recommendedName>
</protein>
<comment type="caution">
    <text evidence="5">The sequence shown here is derived from an EMBL/GenBank/DDBJ whole genome shotgun (WGS) entry which is preliminary data.</text>
</comment>
<evidence type="ECO:0000256" key="2">
    <source>
        <dbReference type="ARBA" id="ARBA00022989"/>
    </source>
</evidence>
<dbReference type="EMBL" id="JBJUIK010000002">
    <property type="protein sequence ID" value="KAL3535176.1"/>
    <property type="molecule type" value="Genomic_DNA"/>
</dbReference>
<evidence type="ECO:0008006" key="7">
    <source>
        <dbReference type="Google" id="ProtNLM"/>
    </source>
</evidence>
<dbReference type="Proteomes" id="UP001630127">
    <property type="component" value="Unassembled WGS sequence"/>
</dbReference>
<dbReference type="InterPro" id="IPR030184">
    <property type="entry name" value="WAT1-related"/>
</dbReference>
<name>A0ABD3AVQ3_9GENT</name>
<sequence length="324" mass="36324">MGMNHFKNNDKCEMDSEDPYLMWCTMLRKLRKIPLRRVRRIAGLHIFPPCYSPTTSPFPPPPIETTTSSHNLANLGPNLAPKKQRQPSFDPVEIGDQSTKTHLSLPNMATTAVAAIISANQGFYILGLYYASPTFASAMQNSLPVITFIIASSMGLEQVNIARRDGLTKILRTIASVGCATIITFTEVLPFYTRGYKSNMLEEDVFLFNEKAAAAELDMGQYLLAWALLILGWLDGSSGDCVFRNCHLASNLVYLERRSNLCCHLPASCFYGICNSWRSVLQWRLSERTCEKKKTSNFLSSDIPNYYQLLAGLLGQLLLWLDSI</sequence>
<keyword evidence="3 4" id="KW-0472">Membrane</keyword>
<evidence type="ECO:0000313" key="6">
    <source>
        <dbReference type="Proteomes" id="UP001630127"/>
    </source>
</evidence>